<protein>
    <submittedName>
        <fullName evidence="1">VSK receptor</fullName>
    </submittedName>
</protein>
<comment type="caution">
    <text evidence="1">The sequence shown here is derived from an EMBL/GenBank/DDBJ whole genome shotgun (WGS) entry which is preliminary data.</text>
</comment>
<dbReference type="Proteomes" id="UP000786185">
    <property type="component" value="Unassembled WGS sequence"/>
</dbReference>
<keyword evidence="1" id="KW-0675">Receptor</keyword>
<proteinExistence type="predicted"/>
<feature type="non-terminal residue" evidence="1">
    <location>
        <position position="83"/>
    </location>
</feature>
<evidence type="ECO:0000313" key="1">
    <source>
        <dbReference type="EMBL" id="MBF4437763.1"/>
    </source>
</evidence>
<reference evidence="1" key="1">
    <citation type="journal article" date="2021" name="PeerJ">
        <title>Analysis of 44 Vibrio anguillarum genomes reveals high genetic diversity.</title>
        <authorList>
            <person name="Hansen M.J."/>
            <person name="Dalsgaard I."/>
        </authorList>
    </citation>
    <scope>NUCLEOTIDE SEQUENCE</scope>
    <source>
        <strain evidence="1">850617-1/1</strain>
    </source>
</reference>
<evidence type="ECO:0000313" key="2">
    <source>
        <dbReference type="Proteomes" id="UP000786185"/>
    </source>
</evidence>
<dbReference type="AlphaFoldDB" id="A0AAW4BPY9"/>
<gene>
    <name evidence="1" type="ORF">ERJ77_25425</name>
</gene>
<accession>A0AAW4BPY9</accession>
<sequence length="83" mass="9460">MSWITDLFNKLLSFLYSLLLSLVDMLKDLLLWAFEQIFEAIKILLSWVVGIFEPVDIAQYLTSIPPNIAWVMSAVGLPQCLSI</sequence>
<dbReference type="EMBL" id="SCLC01001308">
    <property type="protein sequence ID" value="MBF4437763.1"/>
    <property type="molecule type" value="Genomic_DNA"/>
</dbReference>
<organism evidence="1 2">
    <name type="scientific">Vibrio anguillarum</name>
    <name type="common">Listonella anguillarum</name>
    <dbReference type="NCBI Taxonomy" id="55601"/>
    <lineage>
        <taxon>Bacteria</taxon>
        <taxon>Pseudomonadati</taxon>
        <taxon>Pseudomonadota</taxon>
        <taxon>Gammaproteobacteria</taxon>
        <taxon>Vibrionales</taxon>
        <taxon>Vibrionaceae</taxon>
        <taxon>Vibrio</taxon>
    </lineage>
</organism>
<name>A0AAW4BPY9_VIBAN</name>